<dbReference type="PANTHER" id="PTHR23077">
    <property type="entry name" value="AAA-FAMILY ATPASE"/>
    <property type="match status" value="1"/>
</dbReference>
<dbReference type="InterPro" id="IPR050168">
    <property type="entry name" value="AAA_ATPase_domain"/>
</dbReference>
<evidence type="ECO:0000313" key="5">
    <source>
        <dbReference type="EMBL" id="CAA9490118.1"/>
    </source>
</evidence>
<keyword evidence="1" id="KW-0547">Nucleotide-binding</keyword>
<dbReference type="EMBL" id="CADCVT010000128">
    <property type="protein sequence ID" value="CAA9490118.1"/>
    <property type="molecule type" value="Genomic_DNA"/>
</dbReference>
<protein>
    <submittedName>
        <fullName evidence="5">Cell division protein FtsH</fullName>
    </submittedName>
</protein>
<dbReference type="AlphaFoldDB" id="A0A6J4SF32"/>
<gene>
    <name evidence="5" type="ORF">AVDCRST_MAG85-1177</name>
</gene>
<keyword evidence="5" id="KW-0132">Cell division</keyword>
<dbReference type="InterPro" id="IPR003959">
    <property type="entry name" value="ATPase_AAA_core"/>
</dbReference>
<feature type="domain" description="AAA+ ATPase" evidence="4">
    <location>
        <begin position="168"/>
        <end position="305"/>
    </location>
</feature>
<dbReference type="Pfam" id="PF00004">
    <property type="entry name" value="AAA"/>
    <property type="match status" value="1"/>
</dbReference>
<proteinExistence type="predicted"/>
<keyword evidence="5" id="KW-0131">Cell cycle</keyword>
<evidence type="ECO:0000259" key="4">
    <source>
        <dbReference type="SMART" id="SM00382"/>
    </source>
</evidence>
<reference evidence="5" key="1">
    <citation type="submission" date="2020-02" db="EMBL/GenBank/DDBJ databases">
        <authorList>
            <person name="Meier V. D."/>
        </authorList>
    </citation>
    <scope>NUCLEOTIDE SEQUENCE</scope>
    <source>
        <strain evidence="5">AVDCRST_MAG85</strain>
    </source>
</reference>
<dbReference type="GO" id="GO:0051301">
    <property type="term" value="P:cell division"/>
    <property type="evidence" value="ECO:0007669"/>
    <property type="project" value="UniProtKB-KW"/>
</dbReference>
<dbReference type="Gene3D" id="3.40.50.300">
    <property type="entry name" value="P-loop containing nucleotide triphosphate hydrolases"/>
    <property type="match status" value="1"/>
</dbReference>
<accession>A0A6J4SF32</accession>
<dbReference type="InterPro" id="IPR003593">
    <property type="entry name" value="AAA+_ATPase"/>
</dbReference>
<dbReference type="InterPro" id="IPR027417">
    <property type="entry name" value="P-loop_NTPase"/>
</dbReference>
<dbReference type="SMART" id="SM00382">
    <property type="entry name" value="AAA"/>
    <property type="match status" value="1"/>
</dbReference>
<dbReference type="PANTHER" id="PTHR23077:SF171">
    <property type="entry name" value="NUCLEAR VALOSIN-CONTAINING PROTEIN-LIKE"/>
    <property type="match status" value="1"/>
</dbReference>
<keyword evidence="3" id="KW-0175">Coiled coil</keyword>
<name>A0A6J4SF32_9ACTN</name>
<dbReference type="GO" id="GO:0016887">
    <property type="term" value="F:ATP hydrolysis activity"/>
    <property type="evidence" value="ECO:0007669"/>
    <property type="project" value="InterPro"/>
</dbReference>
<evidence type="ECO:0000256" key="2">
    <source>
        <dbReference type="ARBA" id="ARBA00022840"/>
    </source>
</evidence>
<dbReference type="GO" id="GO:0005524">
    <property type="term" value="F:ATP binding"/>
    <property type="evidence" value="ECO:0007669"/>
    <property type="project" value="UniProtKB-KW"/>
</dbReference>
<evidence type="ECO:0000256" key="1">
    <source>
        <dbReference type="ARBA" id="ARBA00022741"/>
    </source>
</evidence>
<dbReference type="Gene3D" id="1.10.8.60">
    <property type="match status" value="1"/>
</dbReference>
<dbReference type="FunFam" id="3.40.50.300:FF:001025">
    <property type="entry name" value="ATPase family, AAA domain-containing 2B"/>
    <property type="match status" value="1"/>
</dbReference>
<evidence type="ECO:0000256" key="3">
    <source>
        <dbReference type="ARBA" id="ARBA00023054"/>
    </source>
</evidence>
<sequence length="426" mass="46272">MSEEQRLEGLRAAIELSPDNHGLRLVLAEALRGAGEELEALDHLAMLADAGALPDAELIPTGQLALRHGRLQLAARCVDAARRRGIPEGVAALLRDLEDALTDDGIKQLSVDPDIEGDDRFGPKPIPPSDQATFGDVGGLTDVKQAIHRTIILPFQRPDLYERYGRRSGGGVLLYGPPGCGKTLLARATAGECGLPFLNVRIEEVLDPYIGVSEANLHAAFESARASAPCVLFLDELDAIAYARRKQQGSGARALVDQLLQELDAIGADNSDVLVLAATNAPWDVDDAPKRPGRFDRMVFVPPPDLAARERILEQRLADPPTAELDLAALATRAALFSGADVTHWVERAIDLAIDETLARGGDVPITSEHMQRALEGLTPTTLDWLSTARNYVEFANESGRFDDVLAYLETDEVKSRRRRGLRKDR</sequence>
<organism evidence="5">
    <name type="scientific">uncultured Solirubrobacteraceae bacterium</name>
    <dbReference type="NCBI Taxonomy" id="1162706"/>
    <lineage>
        <taxon>Bacteria</taxon>
        <taxon>Bacillati</taxon>
        <taxon>Actinomycetota</taxon>
        <taxon>Thermoleophilia</taxon>
        <taxon>Solirubrobacterales</taxon>
        <taxon>Solirubrobacteraceae</taxon>
        <taxon>environmental samples</taxon>
    </lineage>
</organism>
<keyword evidence="2" id="KW-0067">ATP-binding</keyword>
<dbReference type="SUPFAM" id="SSF52540">
    <property type="entry name" value="P-loop containing nucleoside triphosphate hydrolases"/>
    <property type="match status" value="1"/>
</dbReference>